<dbReference type="NCBIfam" id="TIGR01531">
    <property type="entry name" value="glyc_debranch"/>
    <property type="match status" value="1"/>
</dbReference>
<evidence type="ECO:0000256" key="13">
    <source>
        <dbReference type="ARBA" id="ARBA00023268"/>
    </source>
</evidence>
<evidence type="ECO:0000256" key="10">
    <source>
        <dbReference type="ARBA" id="ARBA00022679"/>
    </source>
</evidence>
<dbReference type="PANTHER" id="PTHR10569">
    <property type="entry name" value="GLYCOGEN DEBRANCHING ENZYME"/>
    <property type="match status" value="1"/>
</dbReference>
<dbReference type="InterPro" id="IPR012341">
    <property type="entry name" value="6hp_glycosidase-like_sf"/>
</dbReference>
<evidence type="ECO:0000259" key="19">
    <source>
        <dbReference type="Pfam" id="PF14701"/>
    </source>
</evidence>
<dbReference type="GO" id="GO:0005980">
    <property type="term" value="P:glycogen catabolic process"/>
    <property type="evidence" value="ECO:0007669"/>
    <property type="project" value="InterPro"/>
</dbReference>
<dbReference type="OrthoDB" id="10248904at2759"/>
<dbReference type="KEGG" id="bnn:FOA43_002560"/>
<keyword evidence="22" id="KW-1185">Reference proteome</keyword>
<dbReference type="GO" id="GO:0004134">
    <property type="term" value="F:4-alpha-glucanotransferase activity"/>
    <property type="evidence" value="ECO:0007669"/>
    <property type="project" value="UniProtKB-EC"/>
</dbReference>
<feature type="domain" description="Glycogen debranching enzyme C-terminal" evidence="17">
    <location>
        <begin position="1033"/>
        <end position="1494"/>
    </location>
</feature>
<sequence>MTPGSKITDNGTLWTDVPPKGDIQYQRGKFYGRAIDFSFDRDATVDVNILTPGAYSYYLSYGSDDEDENPFTTTRKFHFVVPPSLFIVDKYLPLNSISMQSVISKWVGTDPARWSSLFSEIHRKAYNMIHFTPLQQRGDSDSPYSICDQLQFDQTIFPNGSKDVKIMVDDLESNYGILSMTDVVFNHTANNSPWLREHPEAGYNLETAPHLEAAIELDALLLHFSRYMSWHGCPTDIRNTSDLLKVMDGIKIHVLGELRLWQYYVLDVKSHLIQLQKVWDSRGRLELPNYNDMPNDAKQGNDEAIAKYIADKCPLKPFALGARYENALDIKKFAGILRVLHPEQWVVNDEAMFEPVGAFAHSLLDSVNLPLYRAYDQDNEDILENLYNRINYMRIDPNGPQLGEVTRESPLTEPYFTHFSDSKDREWALANNGWIWGGDPLVDFASSKSRCYLRREVIVWGDCVKLRYGNDPQDSPYLWERMTKYAELSAKLFHGFRIDNCHSTPIHVGTAMLDAARRVRPNLYVVAELFTGSEDLDTHFVERLGISSLIREAMQCYSVGELSRLVHRHGGRPIGSFRWLPLDSLSYPADSEEFSRLRSEDIRRRSEIPVPEIVTAAAPHALFMDCTHDNETPNDKRTVEDTLPNSALVAFCSCATGTTMGYDECYPHLLDVVEEKRLYTFGPGIGIGDVKAKLNSLRKVLASQSLADPESNEMHVHHEGQYITVHRVNAQTGCGYFLLARTKFSDAGNQTLSPIVLNGTEAKNEFAYCLGRGKEGETGKRAEEVDPLKSSSNSTPNGFLQSVSVHLRELSPALTEYDPSTHSTKISLPEDFPQGSIMVLSTRVPGCDAELDKYVRTGALEAASKLTLVDINALLYRCESEERDASAGVDGTYFVPNYGNLVYAGLQGWVSVLRKIIETNDLAHPLAKHLREGTWALDYISGRICKYEATAATNEESRAVAIETFRKWLESRLSRVKELPYFLVPCFFALTIGVAYEALRYRALSLMSPLIRQATQFVQSLALVSIQMTAQIKTASLSPFNTKEPSLAAGLPHFCYDFMRCWGRDVFISLRGLCLATDRFDIARDHIICFAMTLKHGLIPNLLGGGKEPRYNARDGVWFFLQAIQDYFHIAGEKLGKELLDTQVLRRFPRDDTWIAWDDPRAYSYKSSISEVIYEILSRHAAGIQFREAHAGTQIDSQMRDEGFNVSIHVDWDTGLVFGGNQYNCGTWMDKMGESVRAGSKGIPGTPRDGADVEINGLLKSAVRFVRELHGKDSQLFPYEFVKTSSGKKVTFAEWDGLLQKNFERCFYIPESREEDAQFEVDPSIVNRRGIYKDIYKSGKPYEDYQLRGNFTIAMVVAPELFTPSRALKAIKMADKVLRGPVGLRTLDPSDLNYRPFYNNSEDSDDFASSKGRNYHQGPEWVWIYGYFLRAYREIIGKYDKPHNLNLQIAQRLAGNVRWLKESAWAGLPELTNKDGALCKDSCSTQAWSASCLLDLYMDYQQQSAPNI</sequence>
<protein>
    <recommendedName>
        <fullName evidence="7">Glycogen debranching enzyme</fullName>
        <ecNumber evidence="5">2.4.1.25</ecNumber>
        <ecNumber evidence="6">3.2.1.33</ecNumber>
    </recommendedName>
    <alternativeName>
        <fullName evidence="16">Glycogen debrancher</fullName>
    </alternativeName>
</protein>
<dbReference type="CDD" id="cd11327">
    <property type="entry name" value="AmyAc_Glg_debranch_2"/>
    <property type="match status" value="1"/>
</dbReference>
<evidence type="ECO:0000256" key="3">
    <source>
        <dbReference type="ARBA" id="ARBA00003530"/>
    </source>
</evidence>
<evidence type="ECO:0000259" key="18">
    <source>
        <dbReference type="Pfam" id="PF14699"/>
    </source>
</evidence>
<dbReference type="FunFam" id="3.20.20.80:FF:000242">
    <property type="entry name" value="Glycogen debranching enzyme Gdb1, putative"/>
    <property type="match status" value="1"/>
</dbReference>
<keyword evidence="12" id="KW-0320">Glycogen biosynthesis</keyword>
<reference evidence="21" key="1">
    <citation type="submission" date="2020-10" db="EMBL/GenBank/DDBJ databases">
        <authorList>
            <person name="Roach M.J.R."/>
        </authorList>
    </citation>
    <scope>NUCLEOTIDE SEQUENCE</scope>
    <source>
        <strain evidence="21">CBS 1945</strain>
    </source>
</reference>
<dbReference type="EC" id="2.4.1.25" evidence="5"/>
<dbReference type="RefSeq" id="XP_038778775.1">
    <property type="nucleotide sequence ID" value="XM_038922847.1"/>
</dbReference>
<dbReference type="Gene3D" id="1.50.10.10">
    <property type="match status" value="1"/>
</dbReference>
<dbReference type="InterPro" id="IPR017853">
    <property type="entry name" value="GH"/>
</dbReference>
<evidence type="ECO:0000256" key="15">
    <source>
        <dbReference type="ARBA" id="ARBA00025780"/>
    </source>
</evidence>
<name>A0A875RPL6_EENNA</name>
<feature type="domain" description="Eukaryotic glycogen debranching enzyme N-terminal" evidence="18">
    <location>
        <begin position="4"/>
        <end position="87"/>
    </location>
</feature>
<evidence type="ECO:0000313" key="21">
    <source>
        <dbReference type="EMBL" id="QPG75210.1"/>
    </source>
</evidence>
<feature type="domain" description="Glycogen debranching enzyme glucanotransferase" evidence="19">
    <location>
        <begin position="90"/>
        <end position="524"/>
    </location>
</feature>
<keyword evidence="13" id="KW-0511">Multifunctional enzyme</keyword>
<dbReference type="GO" id="GO:0005978">
    <property type="term" value="P:glycogen biosynthetic process"/>
    <property type="evidence" value="ECO:0007669"/>
    <property type="project" value="UniProtKB-KW"/>
</dbReference>
<keyword evidence="9" id="KW-0328">Glycosyltransferase</keyword>
<dbReference type="PANTHER" id="PTHR10569:SF2">
    <property type="entry name" value="GLYCOGEN DEBRANCHING ENZYME"/>
    <property type="match status" value="1"/>
</dbReference>
<proteinExistence type="inferred from homology"/>
<dbReference type="SUPFAM" id="SSF51445">
    <property type="entry name" value="(Trans)glycosidases"/>
    <property type="match status" value="1"/>
</dbReference>
<evidence type="ECO:0000256" key="9">
    <source>
        <dbReference type="ARBA" id="ARBA00022676"/>
    </source>
</evidence>
<comment type="catalytic activity">
    <reaction evidence="2">
        <text>Hydrolysis of (1-&gt;6)-alpha-D-glucosidic branch linkages in glycogen phosphorylase limit dextrin.</text>
        <dbReference type="EC" id="3.2.1.33"/>
    </reaction>
</comment>
<dbReference type="InterPro" id="IPR032792">
    <property type="entry name" value="AGL_glucanoTrfase"/>
</dbReference>
<evidence type="ECO:0000256" key="2">
    <source>
        <dbReference type="ARBA" id="ARBA00000927"/>
    </source>
</evidence>
<evidence type="ECO:0000313" key="22">
    <source>
        <dbReference type="Proteomes" id="UP000662931"/>
    </source>
</evidence>
<keyword evidence="11" id="KW-0378">Hydrolase</keyword>
<accession>A0A875RPL6</accession>
<comment type="catalytic activity">
    <reaction evidence="1">
        <text>Transfers a segment of a (1-&gt;4)-alpha-D-glucan to a new position in an acceptor, which may be glucose or a (1-&gt;4)-alpha-D-glucan.</text>
        <dbReference type="EC" id="2.4.1.25"/>
    </reaction>
</comment>
<feature type="domain" description="Glycogen debranching enzyme central" evidence="20">
    <location>
        <begin position="686"/>
        <end position="944"/>
    </location>
</feature>
<evidence type="ECO:0000256" key="6">
    <source>
        <dbReference type="ARBA" id="ARBA00012778"/>
    </source>
</evidence>
<dbReference type="InterPro" id="IPR032788">
    <property type="entry name" value="AGL_central"/>
</dbReference>
<evidence type="ECO:0000256" key="16">
    <source>
        <dbReference type="ARBA" id="ARBA00031477"/>
    </source>
</evidence>
<evidence type="ECO:0000259" key="20">
    <source>
        <dbReference type="Pfam" id="PF14702"/>
    </source>
</evidence>
<comment type="subcellular location">
    <subcellularLocation>
        <location evidence="4">Cytoplasm</location>
    </subcellularLocation>
</comment>
<evidence type="ECO:0000256" key="7">
    <source>
        <dbReference type="ARBA" id="ARBA00020723"/>
    </source>
</evidence>
<gene>
    <name evidence="21" type="ORF">FOA43_002560</name>
</gene>
<evidence type="ECO:0000256" key="8">
    <source>
        <dbReference type="ARBA" id="ARBA00022490"/>
    </source>
</evidence>
<comment type="function">
    <text evidence="3">Multifunctional enzyme acting as 1,4-alpha-D-glucan:1,4-alpha-D-glucan 4-alpha-D-glycosyltransferase and amylo-1,6-glucosidase in glycogen degradation.</text>
</comment>
<dbReference type="Proteomes" id="UP000662931">
    <property type="component" value="Chromosome 2"/>
</dbReference>
<keyword evidence="14" id="KW-0326">Glycosidase</keyword>
<dbReference type="GO" id="GO:0005737">
    <property type="term" value="C:cytoplasm"/>
    <property type="evidence" value="ECO:0007669"/>
    <property type="project" value="UniProtKB-SubCell"/>
</dbReference>
<dbReference type="GO" id="GO:0004135">
    <property type="term" value="F:amylo-alpha-1,6-glucosidase activity"/>
    <property type="evidence" value="ECO:0007669"/>
    <property type="project" value="UniProtKB-EC"/>
</dbReference>
<keyword evidence="10" id="KW-0808">Transferase</keyword>
<evidence type="ECO:0000256" key="4">
    <source>
        <dbReference type="ARBA" id="ARBA00004496"/>
    </source>
</evidence>
<evidence type="ECO:0000256" key="5">
    <source>
        <dbReference type="ARBA" id="ARBA00012560"/>
    </source>
</evidence>
<dbReference type="SUPFAM" id="SSF48208">
    <property type="entry name" value="Six-hairpin glycosidases"/>
    <property type="match status" value="1"/>
</dbReference>
<dbReference type="EMBL" id="CP064813">
    <property type="protein sequence ID" value="QPG75210.1"/>
    <property type="molecule type" value="Genomic_DNA"/>
</dbReference>
<dbReference type="Gene3D" id="3.20.20.80">
    <property type="entry name" value="Glycosidases"/>
    <property type="match status" value="2"/>
</dbReference>
<evidence type="ECO:0000256" key="11">
    <source>
        <dbReference type="ARBA" id="ARBA00022801"/>
    </source>
</evidence>
<dbReference type="InterPro" id="IPR029436">
    <property type="entry name" value="AGL_euk_N"/>
</dbReference>
<dbReference type="GeneID" id="62195961"/>
<dbReference type="Pfam" id="PF14702">
    <property type="entry name" value="hGDE_central"/>
    <property type="match status" value="1"/>
</dbReference>
<dbReference type="Pfam" id="PF14699">
    <property type="entry name" value="hGDE_N"/>
    <property type="match status" value="1"/>
</dbReference>
<dbReference type="InterPro" id="IPR010401">
    <property type="entry name" value="AGL/Gdb1"/>
</dbReference>
<dbReference type="Pfam" id="PF06202">
    <property type="entry name" value="GDE_C"/>
    <property type="match status" value="1"/>
</dbReference>
<evidence type="ECO:0000256" key="14">
    <source>
        <dbReference type="ARBA" id="ARBA00023295"/>
    </source>
</evidence>
<dbReference type="FunFam" id="1.50.10.10:FF:000039">
    <property type="entry name" value="Glycogen debranching enzyme Gdb1, putative"/>
    <property type="match status" value="1"/>
</dbReference>
<evidence type="ECO:0000256" key="12">
    <source>
        <dbReference type="ARBA" id="ARBA00023056"/>
    </source>
</evidence>
<keyword evidence="8" id="KW-0963">Cytoplasm</keyword>
<organism evidence="21 22">
    <name type="scientific">Eeniella nana</name>
    <name type="common">Yeast</name>
    <name type="synonym">Brettanomyces nanus</name>
    <dbReference type="NCBI Taxonomy" id="13502"/>
    <lineage>
        <taxon>Eukaryota</taxon>
        <taxon>Fungi</taxon>
        <taxon>Dikarya</taxon>
        <taxon>Ascomycota</taxon>
        <taxon>Saccharomycotina</taxon>
        <taxon>Pichiomycetes</taxon>
        <taxon>Pichiales</taxon>
        <taxon>Pichiaceae</taxon>
        <taxon>Brettanomyces</taxon>
    </lineage>
</organism>
<dbReference type="InterPro" id="IPR008928">
    <property type="entry name" value="6-hairpin_glycosidase_sf"/>
</dbReference>
<dbReference type="Pfam" id="PF14701">
    <property type="entry name" value="hDGE_amylase"/>
    <property type="match status" value="1"/>
</dbReference>
<evidence type="ECO:0000256" key="1">
    <source>
        <dbReference type="ARBA" id="ARBA00000439"/>
    </source>
</evidence>
<dbReference type="InterPro" id="IPR006421">
    <property type="entry name" value="Glycogen_debranch_met"/>
</dbReference>
<dbReference type="InterPro" id="IPR032790">
    <property type="entry name" value="GDE_C"/>
</dbReference>
<evidence type="ECO:0000259" key="17">
    <source>
        <dbReference type="Pfam" id="PF06202"/>
    </source>
</evidence>
<dbReference type="EC" id="3.2.1.33" evidence="6"/>
<comment type="similarity">
    <text evidence="15">Belongs to the glycogen debranching enzyme family.</text>
</comment>